<reference evidence="2" key="1">
    <citation type="journal article" date="2022" name="bioRxiv">
        <title>Sequencing and chromosome-scale assembly of the giantPleurodeles waltlgenome.</title>
        <authorList>
            <person name="Brown T."/>
            <person name="Elewa A."/>
            <person name="Iarovenko S."/>
            <person name="Subramanian E."/>
            <person name="Araus A.J."/>
            <person name="Petzold A."/>
            <person name="Susuki M."/>
            <person name="Suzuki K.-i.T."/>
            <person name="Hayashi T."/>
            <person name="Toyoda A."/>
            <person name="Oliveira C."/>
            <person name="Osipova E."/>
            <person name="Leigh N.D."/>
            <person name="Simon A."/>
            <person name="Yun M.H."/>
        </authorList>
    </citation>
    <scope>NUCLEOTIDE SEQUENCE</scope>
    <source>
        <strain evidence="2">20211129_DDA</strain>
        <tissue evidence="2">Liver</tissue>
    </source>
</reference>
<evidence type="ECO:0000313" key="2">
    <source>
        <dbReference type="EMBL" id="KAJ1112457.1"/>
    </source>
</evidence>
<organism evidence="2 3">
    <name type="scientific">Pleurodeles waltl</name>
    <name type="common">Iberian ribbed newt</name>
    <dbReference type="NCBI Taxonomy" id="8319"/>
    <lineage>
        <taxon>Eukaryota</taxon>
        <taxon>Metazoa</taxon>
        <taxon>Chordata</taxon>
        <taxon>Craniata</taxon>
        <taxon>Vertebrata</taxon>
        <taxon>Euteleostomi</taxon>
        <taxon>Amphibia</taxon>
        <taxon>Batrachia</taxon>
        <taxon>Caudata</taxon>
        <taxon>Salamandroidea</taxon>
        <taxon>Salamandridae</taxon>
        <taxon>Pleurodelinae</taxon>
        <taxon>Pleurodeles</taxon>
    </lineage>
</organism>
<feature type="non-terminal residue" evidence="2">
    <location>
        <position position="1"/>
    </location>
</feature>
<comment type="caution">
    <text evidence="2">The sequence shown here is derived from an EMBL/GenBank/DDBJ whole genome shotgun (WGS) entry which is preliminary data.</text>
</comment>
<dbReference type="AlphaFoldDB" id="A0AAV7ND11"/>
<gene>
    <name evidence="2" type="ORF">NDU88_000721</name>
</gene>
<evidence type="ECO:0000256" key="1">
    <source>
        <dbReference type="SAM" id="MobiDB-lite"/>
    </source>
</evidence>
<feature type="non-terminal residue" evidence="2">
    <location>
        <position position="54"/>
    </location>
</feature>
<evidence type="ECO:0000313" key="3">
    <source>
        <dbReference type="Proteomes" id="UP001066276"/>
    </source>
</evidence>
<protein>
    <submittedName>
        <fullName evidence="2">Uncharacterized protein</fullName>
    </submittedName>
</protein>
<sequence length="54" mass="5973">HHQPELKHSKQHQIPQPPLLLLQKPACNGVSTPADWDPDSEQCGPSGVLWQAAR</sequence>
<proteinExistence type="predicted"/>
<dbReference type="EMBL" id="JANPWB010000012">
    <property type="protein sequence ID" value="KAJ1112457.1"/>
    <property type="molecule type" value="Genomic_DNA"/>
</dbReference>
<keyword evidence="3" id="KW-1185">Reference proteome</keyword>
<feature type="region of interest" description="Disordered" evidence="1">
    <location>
        <begin position="1"/>
        <end position="54"/>
    </location>
</feature>
<name>A0AAV7ND11_PLEWA</name>
<accession>A0AAV7ND11</accession>
<dbReference type="Proteomes" id="UP001066276">
    <property type="component" value="Chromosome 8"/>
</dbReference>